<accession>A0A517PAI5</accession>
<dbReference type="Pfam" id="PF09250">
    <property type="entry name" value="Prim-Pol"/>
    <property type="match status" value="1"/>
</dbReference>
<dbReference type="InterPro" id="IPR015330">
    <property type="entry name" value="DNA_primase/pol_bifunc_N"/>
</dbReference>
<evidence type="ECO:0000313" key="2">
    <source>
        <dbReference type="EMBL" id="QDT16383.1"/>
    </source>
</evidence>
<evidence type="ECO:0000259" key="1">
    <source>
        <dbReference type="SMART" id="SM00943"/>
    </source>
</evidence>
<dbReference type="Proteomes" id="UP000318741">
    <property type="component" value="Chromosome"/>
</dbReference>
<evidence type="ECO:0000313" key="3">
    <source>
        <dbReference type="Proteomes" id="UP000318741"/>
    </source>
</evidence>
<reference evidence="2 3" key="1">
    <citation type="submission" date="2019-02" db="EMBL/GenBank/DDBJ databases">
        <title>Deep-cultivation of Planctomycetes and their phenomic and genomic characterization uncovers novel biology.</title>
        <authorList>
            <person name="Wiegand S."/>
            <person name="Jogler M."/>
            <person name="Boedeker C."/>
            <person name="Pinto D."/>
            <person name="Vollmers J."/>
            <person name="Rivas-Marin E."/>
            <person name="Kohn T."/>
            <person name="Peeters S.H."/>
            <person name="Heuer A."/>
            <person name="Rast P."/>
            <person name="Oberbeckmann S."/>
            <person name="Bunk B."/>
            <person name="Jeske O."/>
            <person name="Meyerdierks A."/>
            <person name="Storesund J.E."/>
            <person name="Kallscheuer N."/>
            <person name="Luecker S."/>
            <person name="Lage O.M."/>
            <person name="Pohl T."/>
            <person name="Merkel B.J."/>
            <person name="Hornburger P."/>
            <person name="Mueller R.-W."/>
            <person name="Bruemmer F."/>
            <person name="Labrenz M."/>
            <person name="Spormann A.M."/>
            <person name="Op den Camp H."/>
            <person name="Overmann J."/>
            <person name="Amann R."/>
            <person name="Jetten M.S.M."/>
            <person name="Mascher T."/>
            <person name="Medema M.H."/>
            <person name="Devos D.P."/>
            <person name="Kaster A.-K."/>
            <person name="Ovreas L."/>
            <person name="Rohde M."/>
            <person name="Galperin M.Y."/>
            <person name="Jogler C."/>
        </authorList>
    </citation>
    <scope>NUCLEOTIDE SEQUENCE [LARGE SCALE GENOMIC DNA]</scope>
    <source>
        <strain evidence="2 3">CA12</strain>
    </source>
</reference>
<name>A0A517PAI5_9PLAN</name>
<dbReference type="OrthoDB" id="275480at2"/>
<dbReference type="SUPFAM" id="SSF56747">
    <property type="entry name" value="Prim-pol domain"/>
    <property type="match status" value="1"/>
</dbReference>
<organism evidence="2 3">
    <name type="scientific">Alienimonas californiensis</name>
    <dbReference type="NCBI Taxonomy" id="2527989"/>
    <lineage>
        <taxon>Bacteria</taxon>
        <taxon>Pseudomonadati</taxon>
        <taxon>Planctomycetota</taxon>
        <taxon>Planctomycetia</taxon>
        <taxon>Planctomycetales</taxon>
        <taxon>Planctomycetaceae</taxon>
        <taxon>Alienimonas</taxon>
    </lineage>
</organism>
<feature type="domain" description="DNA primase/polymerase bifunctional N-terminal" evidence="1">
    <location>
        <begin position="24"/>
        <end position="187"/>
    </location>
</feature>
<dbReference type="CDD" id="cd04859">
    <property type="entry name" value="Prim_Pol"/>
    <property type="match status" value="1"/>
</dbReference>
<dbReference type="AlphaFoldDB" id="A0A517PAI5"/>
<gene>
    <name evidence="2" type="ORF">CA12_24850</name>
</gene>
<dbReference type="KEGG" id="acaf:CA12_24850"/>
<dbReference type="SMART" id="SM00943">
    <property type="entry name" value="Prim-Pol"/>
    <property type="match status" value="1"/>
</dbReference>
<dbReference type="EMBL" id="CP036265">
    <property type="protein sequence ID" value="QDT16383.1"/>
    <property type="molecule type" value="Genomic_DNA"/>
</dbReference>
<proteinExistence type="predicted"/>
<keyword evidence="3" id="KW-1185">Reference proteome</keyword>
<sequence>MLIDRSAGRDPAAADGVFDDVRTAERFYANLGWVTLPTKPGEKRPFLPYADRRDAGTVTTPEEAKRWWGISPHYGVAIGLGGDGPTVVDVDSAAAGAALADRLGGTPGTWTVDSGSADPDRFHLYFETPPDLPAAAKITPWHAELEFRGGGGLIQGAPSLHPSGDRYRWRDGRSPLDLPLAPLPAAIAAEFYADAERKAVGTHRSAGARPVTAAPPTAMTAAYRLRVEHLPGVCRTTKRFLLGEFAEGPDWNGRLFRAACDLAGNGRDDAWAEAALLLGAAPWDAAQEEKALATIESALSQPRSPAVERPDFAAQLRRRAL</sequence>
<dbReference type="RefSeq" id="WP_145359214.1">
    <property type="nucleotide sequence ID" value="NZ_CP036265.1"/>
</dbReference>
<protein>
    <recommendedName>
        <fullName evidence="1">DNA primase/polymerase bifunctional N-terminal domain-containing protein</fullName>
    </recommendedName>
</protein>